<feature type="region of interest" description="Disordered" evidence="1">
    <location>
        <begin position="356"/>
        <end position="626"/>
    </location>
</feature>
<dbReference type="InterPro" id="IPR042065">
    <property type="entry name" value="E3_ELL-like"/>
</dbReference>
<comment type="caution">
    <text evidence="2">The sequence shown here is derived from an EMBL/GenBank/DDBJ whole genome shotgun (WGS) entry which is preliminary data.</text>
</comment>
<dbReference type="SUPFAM" id="SSF46785">
    <property type="entry name" value="Winged helix' DNA-binding domain"/>
    <property type="match status" value="1"/>
</dbReference>
<feature type="compositionally biased region" description="Low complexity" evidence="1">
    <location>
        <begin position="604"/>
        <end position="624"/>
    </location>
</feature>
<feature type="compositionally biased region" description="Low complexity" evidence="1">
    <location>
        <begin position="572"/>
        <end position="584"/>
    </location>
</feature>
<accession>A0A9W8AD08</accession>
<protein>
    <recommendedName>
        <fullName evidence="4">RNA polymerase II elongation factor ELL N-terminal domain-containing protein</fullName>
    </recommendedName>
</protein>
<dbReference type="SUPFAM" id="SSF144292">
    <property type="entry name" value="occludin/ELL-like"/>
    <property type="match status" value="1"/>
</dbReference>
<evidence type="ECO:0008006" key="4">
    <source>
        <dbReference type="Google" id="ProtNLM"/>
    </source>
</evidence>
<evidence type="ECO:0000313" key="3">
    <source>
        <dbReference type="Proteomes" id="UP001150569"/>
    </source>
</evidence>
<reference evidence="2" key="1">
    <citation type="submission" date="2022-07" db="EMBL/GenBank/DDBJ databases">
        <title>Phylogenomic reconstructions and comparative analyses of Kickxellomycotina fungi.</title>
        <authorList>
            <person name="Reynolds N.K."/>
            <person name="Stajich J.E."/>
            <person name="Barry K."/>
            <person name="Grigoriev I.V."/>
            <person name="Crous P."/>
            <person name="Smith M.E."/>
        </authorList>
    </citation>
    <scope>NUCLEOTIDE SEQUENCE</scope>
    <source>
        <strain evidence="2">RSA 861</strain>
    </source>
</reference>
<dbReference type="Gene3D" id="6.10.140.340">
    <property type="match status" value="1"/>
</dbReference>
<sequence>MTTSTASGRDKVSVGTALRSNLNPAPSVASGKHIVAVRLNEAALRQLLAASVHAAPGAKAPVSITFGTTNRLTVGSQSFEFHRATPETQTNQVYRRAPGASELQPVGRIHSRAVLKAQLGSKLRESTKGKSQVADRERFPRPSMLLDEREAQDINRSARTAAAAVTRRPASRTLRAPGSAPLTSTTTTPVATPTASATVTTPAATAPLGVTSPGLVGTGGPGIPLRTRLIQKLALRPERTDALVAAVKAKRDDVLAVLVHIAKSGKAAADSPDALWSLLDDAYREVKIFDWPQYVAQDRANVVKRAGAAFDRLRLPPDAPERSKLTPLVKAASFGRHIPSAAAAMSAATTTKMESAVTTAAAAPSPTLTSRKRKPTTSTTESTVQKLVKISSKQGWQGAAASSGAARSSEPSKPALQPEATAVRSPPAPALKRANLAAPTTLTTTASAVPVSSRPPPSVSRAVSSATGTVAATSPAKRKASIVLTADELDAHPDSPRKLPRKPTISNGSTASPAQPSALATTALRPTAKLPTRPTPLTPPNSVESSAPFPRRKPVSKTAKLPDAPADPRPASTTDTSSVTLSDSPPNGTGSQAYASTASTQTLSDHSSLGGSSSLSHPRSAADSLEVPRISSRAELKLRTDEFERRYSEYKSLYDRIEHLRPIFDEYNARLAQARGTDKELALLAEVHHAFQAMDGNKVAQWQERYNRLHRWIEGTKAEIWRATRELVQRDRVAKDKVAAAVTTNRPTKPNRATVGGI</sequence>
<feature type="compositionally biased region" description="Low complexity" evidence="1">
    <location>
        <begin position="436"/>
        <end position="452"/>
    </location>
</feature>
<feature type="region of interest" description="Disordered" evidence="1">
    <location>
        <begin position="161"/>
        <end position="205"/>
    </location>
</feature>
<evidence type="ECO:0000313" key="2">
    <source>
        <dbReference type="EMBL" id="KAJ1926932.1"/>
    </source>
</evidence>
<feature type="compositionally biased region" description="Low complexity" evidence="1">
    <location>
        <begin position="356"/>
        <end position="369"/>
    </location>
</feature>
<proteinExistence type="predicted"/>
<keyword evidence="3" id="KW-1185">Reference proteome</keyword>
<feature type="compositionally biased region" description="Low complexity" evidence="1">
    <location>
        <begin position="391"/>
        <end position="409"/>
    </location>
</feature>
<feature type="compositionally biased region" description="Low complexity" evidence="1">
    <location>
        <begin position="459"/>
        <end position="475"/>
    </location>
</feature>
<organism evidence="2 3">
    <name type="scientific">Tieghemiomyces parasiticus</name>
    <dbReference type="NCBI Taxonomy" id="78921"/>
    <lineage>
        <taxon>Eukaryota</taxon>
        <taxon>Fungi</taxon>
        <taxon>Fungi incertae sedis</taxon>
        <taxon>Zoopagomycota</taxon>
        <taxon>Kickxellomycotina</taxon>
        <taxon>Dimargaritomycetes</taxon>
        <taxon>Dimargaritales</taxon>
        <taxon>Dimargaritaceae</taxon>
        <taxon>Tieghemiomyces</taxon>
    </lineage>
</organism>
<name>A0A9W8AD08_9FUNG</name>
<dbReference type="InterPro" id="IPR036390">
    <property type="entry name" value="WH_DNA-bd_sf"/>
</dbReference>
<dbReference type="AlphaFoldDB" id="A0A9W8AD08"/>
<feature type="compositionally biased region" description="Polar residues" evidence="1">
    <location>
        <begin position="504"/>
        <end position="520"/>
    </location>
</feature>
<dbReference type="Proteomes" id="UP001150569">
    <property type="component" value="Unassembled WGS sequence"/>
</dbReference>
<gene>
    <name evidence="2" type="ORF">IWQ60_003371</name>
</gene>
<feature type="compositionally biased region" description="Polar residues" evidence="1">
    <location>
        <begin position="585"/>
        <end position="603"/>
    </location>
</feature>
<evidence type="ECO:0000256" key="1">
    <source>
        <dbReference type="SAM" id="MobiDB-lite"/>
    </source>
</evidence>
<dbReference type="EMBL" id="JANBPT010000143">
    <property type="protein sequence ID" value="KAJ1926932.1"/>
    <property type="molecule type" value="Genomic_DNA"/>
</dbReference>
<dbReference type="Gene3D" id="1.10.10.2670">
    <property type="entry name" value="E3 ubiquitin-protein ligase"/>
    <property type="match status" value="1"/>
</dbReference>
<dbReference type="OrthoDB" id="2587563at2759"/>